<dbReference type="AlphaFoldDB" id="A0A8S1D0Z6"/>
<gene>
    <name evidence="1" type="ORF">CLODIP_2_CD04621</name>
</gene>
<organism evidence="1 2">
    <name type="scientific">Cloeon dipterum</name>
    <dbReference type="NCBI Taxonomy" id="197152"/>
    <lineage>
        <taxon>Eukaryota</taxon>
        <taxon>Metazoa</taxon>
        <taxon>Ecdysozoa</taxon>
        <taxon>Arthropoda</taxon>
        <taxon>Hexapoda</taxon>
        <taxon>Insecta</taxon>
        <taxon>Pterygota</taxon>
        <taxon>Palaeoptera</taxon>
        <taxon>Ephemeroptera</taxon>
        <taxon>Pisciforma</taxon>
        <taxon>Baetidae</taxon>
        <taxon>Cloeon</taxon>
    </lineage>
</organism>
<sequence length="68" mass="7463">MIAQMLNQYLSGTRPKPKCPKTRSRCLIGQGKCEIVLVCQGNCAFLRCLPGVQSPADPLKLGRKALYV</sequence>
<accession>A0A8S1D0Z6</accession>
<comment type="caution">
    <text evidence="1">The sequence shown here is derived from an EMBL/GenBank/DDBJ whole genome shotgun (WGS) entry which is preliminary data.</text>
</comment>
<proteinExistence type="predicted"/>
<name>A0A8S1D0Z6_9INSE</name>
<evidence type="ECO:0000313" key="1">
    <source>
        <dbReference type="EMBL" id="CAB3371403.1"/>
    </source>
</evidence>
<dbReference type="EMBL" id="CADEPI010000061">
    <property type="protein sequence ID" value="CAB3371403.1"/>
    <property type="molecule type" value="Genomic_DNA"/>
</dbReference>
<protein>
    <submittedName>
        <fullName evidence="1">Uncharacterized protein</fullName>
    </submittedName>
</protein>
<reference evidence="1 2" key="1">
    <citation type="submission" date="2020-04" db="EMBL/GenBank/DDBJ databases">
        <authorList>
            <person name="Alioto T."/>
            <person name="Alioto T."/>
            <person name="Gomez Garrido J."/>
        </authorList>
    </citation>
    <scope>NUCLEOTIDE SEQUENCE [LARGE SCALE GENOMIC DNA]</scope>
</reference>
<keyword evidence="2" id="KW-1185">Reference proteome</keyword>
<evidence type="ECO:0000313" key="2">
    <source>
        <dbReference type="Proteomes" id="UP000494165"/>
    </source>
</evidence>
<dbReference type="Proteomes" id="UP000494165">
    <property type="component" value="Unassembled WGS sequence"/>
</dbReference>